<evidence type="ECO:0000256" key="1">
    <source>
        <dbReference type="SAM" id="MobiDB-lite"/>
    </source>
</evidence>
<evidence type="ECO:0000313" key="3">
    <source>
        <dbReference type="Proteomes" id="UP001054857"/>
    </source>
</evidence>
<organism evidence="2 3">
    <name type="scientific">Astrephomene gubernaculifera</name>
    <dbReference type="NCBI Taxonomy" id="47775"/>
    <lineage>
        <taxon>Eukaryota</taxon>
        <taxon>Viridiplantae</taxon>
        <taxon>Chlorophyta</taxon>
        <taxon>core chlorophytes</taxon>
        <taxon>Chlorophyceae</taxon>
        <taxon>CS clade</taxon>
        <taxon>Chlamydomonadales</taxon>
        <taxon>Astrephomenaceae</taxon>
        <taxon>Astrephomene</taxon>
    </lineage>
</organism>
<dbReference type="SUPFAM" id="SSF47473">
    <property type="entry name" value="EF-hand"/>
    <property type="match status" value="1"/>
</dbReference>
<evidence type="ECO:0000313" key="2">
    <source>
        <dbReference type="EMBL" id="GFR40451.1"/>
    </source>
</evidence>
<sequence length="214" mass="23722">MISARPSMVSGSASKQDDKPPVRGFTEELIREHRQRSPQLMREDIESAWKVLVPNGESSITRTDLVDRLSYYFPHVDLGAVTSLLGGGGSMTHDKLVRLLWHDGQPALPCNVSDEAWQQLDPHGRGSVSLDTLLRMLTTISTCEKLDAEDMAVIRMLLDMPPDGDTVTDENWQQLGSWAPRLAVISPAQRKLLAARAGNERQFNTAGRKTFGSK</sequence>
<proteinExistence type="predicted"/>
<dbReference type="AlphaFoldDB" id="A0AAD3DEN8"/>
<name>A0AAD3DEN8_9CHLO</name>
<dbReference type="EMBL" id="BMAR01000001">
    <property type="protein sequence ID" value="GFR40451.1"/>
    <property type="molecule type" value="Genomic_DNA"/>
</dbReference>
<gene>
    <name evidence="2" type="ORF">Agub_g980</name>
</gene>
<dbReference type="Proteomes" id="UP001054857">
    <property type="component" value="Unassembled WGS sequence"/>
</dbReference>
<protein>
    <submittedName>
        <fullName evidence="2">Uncharacterized protein</fullName>
    </submittedName>
</protein>
<keyword evidence="3" id="KW-1185">Reference proteome</keyword>
<feature type="region of interest" description="Disordered" evidence="1">
    <location>
        <begin position="1"/>
        <end position="23"/>
    </location>
</feature>
<comment type="caution">
    <text evidence="2">The sequence shown here is derived from an EMBL/GenBank/DDBJ whole genome shotgun (WGS) entry which is preliminary data.</text>
</comment>
<dbReference type="InterPro" id="IPR011992">
    <property type="entry name" value="EF-hand-dom_pair"/>
</dbReference>
<accession>A0AAD3DEN8</accession>
<reference evidence="2 3" key="1">
    <citation type="journal article" date="2021" name="Sci. Rep.">
        <title>Genome sequencing of the multicellular alga Astrephomene provides insights into convergent evolution of germ-soma differentiation.</title>
        <authorList>
            <person name="Yamashita S."/>
            <person name="Yamamoto K."/>
            <person name="Matsuzaki R."/>
            <person name="Suzuki S."/>
            <person name="Yamaguchi H."/>
            <person name="Hirooka S."/>
            <person name="Minakuchi Y."/>
            <person name="Miyagishima S."/>
            <person name="Kawachi M."/>
            <person name="Toyoda A."/>
            <person name="Nozaki H."/>
        </authorList>
    </citation>
    <scope>NUCLEOTIDE SEQUENCE [LARGE SCALE GENOMIC DNA]</scope>
    <source>
        <strain evidence="2 3">NIES-4017</strain>
    </source>
</reference>